<comment type="caution">
    <text evidence="1">The sequence shown here is derived from an EMBL/GenBank/DDBJ whole genome shotgun (WGS) entry which is preliminary data.</text>
</comment>
<dbReference type="AlphaFoldDB" id="A0A392UC76"/>
<accession>A0A392UC76</accession>
<dbReference type="Proteomes" id="UP000265520">
    <property type="component" value="Unassembled WGS sequence"/>
</dbReference>
<sequence>QCVGVELLYPRNVVVADHGVKVHPPISLGDLLHRRLVDEAVGSG</sequence>
<proteinExistence type="predicted"/>
<dbReference type="EMBL" id="LXQA010790035">
    <property type="protein sequence ID" value="MCI71123.1"/>
    <property type="molecule type" value="Genomic_DNA"/>
</dbReference>
<keyword evidence="2" id="KW-1185">Reference proteome</keyword>
<reference evidence="1 2" key="1">
    <citation type="journal article" date="2018" name="Front. Plant Sci.">
        <title>Red Clover (Trifolium pratense) and Zigzag Clover (T. medium) - A Picture of Genomic Similarities and Differences.</title>
        <authorList>
            <person name="Dluhosova J."/>
            <person name="Istvanek J."/>
            <person name="Nedelnik J."/>
            <person name="Repkova J."/>
        </authorList>
    </citation>
    <scope>NUCLEOTIDE SEQUENCE [LARGE SCALE GENOMIC DNA]</scope>
    <source>
        <strain evidence="2">cv. 10/8</strain>
        <tissue evidence="1">Leaf</tissue>
    </source>
</reference>
<evidence type="ECO:0000313" key="1">
    <source>
        <dbReference type="EMBL" id="MCI71123.1"/>
    </source>
</evidence>
<name>A0A392UC76_9FABA</name>
<organism evidence="1 2">
    <name type="scientific">Trifolium medium</name>
    <dbReference type="NCBI Taxonomy" id="97028"/>
    <lineage>
        <taxon>Eukaryota</taxon>
        <taxon>Viridiplantae</taxon>
        <taxon>Streptophyta</taxon>
        <taxon>Embryophyta</taxon>
        <taxon>Tracheophyta</taxon>
        <taxon>Spermatophyta</taxon>
        <taxon>Magnoliopsida</taxon>
        <taxon>eudicotyledons</taxon>
        <taxon>Gunneridae</taxon>
        <taxon>Pentapetalae</taxon>
        <taxon>rosids</taxon>
        <taxon>fabids</taxon>
        <taxon>Fabales</taxon>
        <taxon>Fabaceae</taxon>
        <taxon>Papilionoideae</taxon>
        <taxon>50 kb inversion clade</taxon>
        <taxon>NPAAA clade</taxon>
        <taxon>Hologalegina</taxon>
        <taxon>IRL clade</taxon>
        <taxon>Trifolieae</taxon>
        <taxon>Trifolium</taxon>
    </lineage>
</organism>
<evidence type="ECO:0000313" key="2">
    <source>
        <dbReference type="Proteomes" id="UP000265520"/>
    </source>
</evidence>
<protein>
    <submittedName>
        <fullName evidence="1">Uncharacterized protein</fullName>
    </submittedName>
</protein>
<feature type="non-terminal residue" evidence="1">
    <location>
        <position position="1"/>
    </location>
</feature>